<dbReference type="EMBL" id="DXIE01000057">
    <property type="protein sequence ID" value="HIV63089.1"/>
    <property type="molecule type" value="Genomic_DNA"/>
</dbReference>
<organism evidence="2 3">
    <name type="scientific">Candidatus Butyricicoccus avistercoris</name>
    <dbReference type="NCBI Taxonomy" id="2838518"/>
    <lineage>
        <taxon>Bacteria</taxon>
        <taxon>Bacillati</taxon>
        <taxon>Bacillota</taxon>
        <taxon>Clostridia</taxon>
        <taxon>Eubacteriales</taxon>
        <taxon>Butyricicoccaceae</taxon>
        <taxon>Butyricicoccus</taxon>
    </lineage>
</organism>
<dbReference type="Proteomes" id="UP000886808">
    <property type="component" value="Unassembled WGS sequence"/>
</dbReference>
<protein>
    <submittedName>
        <fullName evidence="2">Uncharacterized protein</fullName>
    </submittedName>
</protein>
<feature type="compositionally biased region" description="Basic and acidic residues" evidence="1">
    <location>
        <begin position="49"/>
        <end position="64"/>
    </location>
</feature>
<evidence type="ECO:0000313" key="2">
    <source>
        <dbReference type="EMBL" id="HIV63089.1"/>
    </source>
</evidence>
<accession>A0A9D1TIH6</accession>
<dbReference type="AlphaFoldDB" id="A0A9D1TIH6"/>
<feature type="compositionally biased region" description="Low complexity" evidence="1">
    <location>
        <begin position="65"/>
        <end position="74"/>
    </location>
</feature>
<reference evidence="2" key="1">
    <citation type="journal article" date="2021" name="PeerJ">
        <title>Extensive microbial diversity within the chicken gut microbiome revealed by metagenomics and culture.</title>
        <authorList>
            <person name="Gilroy R."/>
            <person name="Ravi A."/>
            <person name="Getino M."/>
            <person name="Pursley I."/>
            <person name="Horton D.L."/>
            <person name="Alikhan N.F."/>
            <person name="Baker D."/>
            <person name="Gharbi K."/>
            <person name="Hall N."/>
            <person name="Watson M."/>
            <person name="Adriaenssens E.M."/>
            <person name="Foster-Nyarko E."/>
            <person name="Jarju S."/>
            <person name="Secka A."/>
            <person name="Antonio M."/>
            <person name="Oren A."/>
            <person name="Chaudhuri R.R."/>
            <person name="La Ragione R."/>
            <person name="Hildebrand F."/>
            <person name="Pallen M.J."/>
        </authorList>
    </citation>
    <scope>NUCLEOTIDE SEQUENCE</scope>
    <source>
        <strain evidence="2">CHK193-4272</strain>
    </source>
</reference>
<evidence type="ECO:0000256" key="1">
    <source>
        <dbReference type="SAM" id="MobiDB-lite"/>
    </source>
</evidence>
<name>A0A9D1TIH6_9FIRM</name>
<gene>
    <name evidence="2" type="ORF">H9746_09685</name>
</gene>
<proteinExistence type="predicted"/>
<reference evidence="2" key="2">
    <citation type="submission" date="2021-04" db="EMBL/GenBank/DDBJ databases">
        <authorList>
            <person name="Gilroy R."/>
        </authorList>
    </citation>
    <scope>NUCLEOTIDE SEQUENCE</scope>
    <source>
        <strain evidence="2">CHK193-4272</strain>
    </source>
</reference>
<comment type="caution">
    <text evidence="2">The sequence shown here is derived from an EMBL/GenBank/DDBJ whole genome shotgun (WGS) entry which is preliminary data.</text>
</comment>
<feature type="region of interest" description="Disordered" evidence="1">
    <location>
        <begin position="49"/>
        <end position="78"/>
    </location>
</feature>
<evidence type="ECO:0000313" key="3">
    <source>
        <dbReference type="Proteomes" id="UP000886808"/>
    </source>
</evidence>
<sequence length="159" mass="18621">MYHVANKTKNNYKKLEIYNESVTKLQEKQSNGFIDDKEKALMEATVEEARKKKDAAKRELEKITEPTTTELTPEQRVQQQIKNKYEKKNISDDTEKAEKNDAEIVEEKENNKTRYFTENLSKLDKSKRKLIRQIMGIINQIAPGNIAEEIQAVIEKEFK</sequence>